<dbReference type="SUPFAM" id="SSF53448">
    <property type="entry name" value="Nucleotide-diphospho-sugar transferases"/>
    <property type="match status" value="1"/>
</dbReference>
<comment type="caution">
    <text evidence="2">The sequence shown here is derived from an EMBL/GenBank/DDBJ whole genome shotgun (WGS) entry which is preliminary data.</text>
</comment>
<dbReference type="PANTHER" id="PTHR43179:SF7">
    <property type="entry name" value="RHAMNOSYLTRANSFERASE WBBL"/>
    <property type="match status" value="1"/>
</dbReference>
<keyword evidence="3" id="KW-1185">Reference proteome</keyword>
<name>A0A0D8HG06_9ACTN</name>
<gene>
    <name evidence="2" type="ORF">AXFE_23010</name>
</gene>
<dbReference type="InterPro" id="IPR001173">
    <property type="entry name" value="Glyco_trans_2-like"/>
</dbReference>
<protein>
    <submittedName>
        <fullName evidence="2">Glycosyl transferase family 2</fullName>
    </submittedName>
</protein>
<keyword evidence="2" id="KW-0808">Transferase</keyword>
<evidence type="ECO:0000259" key="1">
    <source>
        <dbReference type="Pfam" id="PF00535"/>
    </source>
</evidence>
<dbReference type="OrthoDB" id="7615426at2"/>
<dbReference type="Gene3D" id="3.90.550.10">
    <property type="entry name" value="Spore Coat Polysaccharide Biosynthesis Protein SpsA, Chain A"/>
    <property type="match status" value="1"/>
</dbReference>
<dbReference type="EMBL" id="JXYS01000072">
    <property type="protein sequence ID" value="KJF16880.1"/>
    <property type="molecule type" value="Genomic_DNA"/>
</dbReference>
<dbReference type="InterPro" id="IPR029044">
    <property type="entry name" value="Nucleotide-diphossugar_trans"/>
</dbReference>
<dbReference type="CDD" id="cd04186">
    <property type="entry name" value="GT_2_like_c"/>
    <property type="match status" value="1"/>
</dbReference>
<dbReference type="Proteomes" id="UP000032360">
    <property type="component" value="Unassembled WGS sequence"/>
</dbReference>
<dbReference type="STRING" id="1280514.AXFE_23010"/>
<sequence>MSIFTKVPQVAYQGLDPKNKVALTNTLFVVLGMQSLPGWFRVEVEVLGQYLGSARPFVVIGKPDSFVSSKVLEMTKVQETTFRTTAYVEAGFEISINFTDSFLLCYPPKVLFTAISKRQSFVNRAVIIAQDKDYWRGFSNGLRSPSEKGLRGALEVACRSVFRRIRKGEPSGGLERIKAVASDFDRYQRWLLVHQGDLIAVEQGSNMAGLSETVSSCDDGSGATPVGLLLDGRACTSDEVLLTLSSIFSQRVSNLAIVVVFKEGDYNTWKRQIAIMSSLYGFGGTVVLVDFRVMANKDLSTLIDETPMPDAGHHSERFWCFLEGGTLLGLDLLTVLDAEIKKGFSPKVVYFDHDLVSRNGIHHSPHLKAFFDPDLWYASNYIGRGTFVSGVLLGTLEMSLAESLSQGAIDRACLFLIRSDNCSSIVHVPVVGFHYLDYLNFDASFESNPKIPARFELVERHLQEIFPNVVLKEKKIENATGPLEAKGEISIFEITYEPPLNAPKVSIIIPTRDGIDVLPNCIDSLRSKTIYENFEILIVDNGSLDPRMIDYLDSVSTEDSVRVVSFDGPFNFAKIQNFALSQCDGELVCLLNDDTEVLEGEWLTKMVGLALREDVGVVGARLLYPDRTLQHCGIYLGIGEALSAQGEGVRDFVSTSQCVATHEVSAVTGAALLISRSLWMQVGGMDEIHLGVSYNDVDLCMKVRDVGLRVMVEVGAVLIHHESKTRGLDGLDPKKIRRNASERAYMLARWDCLMEDDRFYSPLYSKSVLFDLDIE</sequence>
<reference evidence="2 3" key="1">
    <citation type="submission" date="2015-01" db="EMBL/GenBank/DDBJ databases">
        <title>Draft genome of the acidophilic iron oxidizer Acidithrix ferrooxidans strain Py-F3.</title>
        <authorList>
            <person name="Poehlein A."/>
            <person name="Eisen S."/>
            <person name="Schloemann M."/>
            <person name="Johnson B.D."/>
            <person name="Daniel R."/>
            <person name="Muehling M."/>
        </authorList>
    </citation>
    <scope>NUCLEOTIDE SEQUENCE [LARGE SCALE GENOMIC DNA]</scope>
    <source>
        <strain evidence="2 3">Py-F3</strain>
    </source>
</reference>
<accession>A0A0D8HG06</accession>
<feature type="domain" description="Glycosyltransferase 2-like" evidence="1">
    <location>
        <begin position="506"/>
        <end position="626"/>
    </location>
</feature>
<evidence type="ECO:0000313" key="3">
    <source>
        <dbReference type="Proteomes" id="UP000032360"/>
    </source>
</evidence>
<organism evidence="2 3">
    <name type="scientific">Acidithrix ferrooxidans</name>
    <dbReference type="NCBI Taxonomy" id="1280514"/>
    <lineage>
        <taxon>Bacteria</taxon>
        <taxon>Bacillati</taxon>
        <taxon>Actinomycetota</taxon>
        <taxon>Acidimicrobiia</taxon>
        <taxon>Acidimicrobiales</taxon>
        <taxon>Acidimicrobiaceae</taxon>
        <taxon>Acidithrix</taxon>
    </lineage>
</organism>
<dbReference type="Pfam" id="PF00535">
    <property type="entry name" value="Glycos_transf_2"/>
    <property type="match status" value="1"/>
</dbReference>
<dbReference type="GO" id="GO:0016740">
    <property type="term" value="F:transferase activity"/>
    <property type="evidence" value="ECO:0007669"/>
    <property type="project" value="UniProtKB-KW"/>
</dbReference>
<proteinExistence type="predicted"/>
<dbReference type="RefSeq" id="WP_052605913.1">
    <property type="nucleotide sequence ID" value="NZ_JXYS01000072.1"/>
</dbReference>
<dbReference type="PANTHER" id="PTHR43179">
    <property type="entry name" value="RHAMNOSYLTRANSFERASE WBBL"/>
    <property type="match status" value="1"/>
</dbReference>
<dbReference type="AlphaFoldDB" id="A0A0D8HG06"/>
<evidence type="ECO:0000313" key="2">
    <source>
        <dbReference type="EMBL" id="KJF16880.1"/>
    </source>
</evidence>